<evidence type="ECO:0000256" key="7">
    <source>
        <dbReference type="RuleBase" id="RU363032"/>
    </source>
</evidence>
<keyword evidence="3" id="KW-1003">Cell membrane</keyword>
<dbReference type="GO" id="GO:0005886">
    <property type="term" value="C:plasma membrane"/>
    <property type="evidence" value="ECO:0007669"/>
    <property type="project" value="UniProtKB-SubCell"/>
</dbReference>
<dbReference type="PROSITE" id="PS50928">
    <property type="entry name" value="ABC_TM1"/>
    <property type="match status" value="1"/>
</dbReference>
<evidence type="ECO:0000259" key="8">
    <source>
        <dbReference type="PROSITE" id="PS50928"/>
    </source>
</evidence>
<evidence type="ECO:0000256" key="3">
    <source>
        <dbReference type="ARBA" id="ARBA00022475"/>
    </source>
</evidence>
<keyword evidence="6 7" id="KW-0472">Membrane</keyword>
<dbReference type="InterPro" id="IPR045621">
    <property type="entry name" value="BPD_transp_1_N"/>
</dbReference>
<reference evidence="9 10" key="1">
    <citation type="submission" date="2019-03" db="EMBL/GenBank/DDBJ databases">
        <title>Genomic Encyclopedia of Type Strains, Phase IV (KMG-IV): sequencing the most valuable type-strain genomes for metagenomic binning, comparative biology and taxonomic classification.</title>
        <authorList>
            <person name="Goeker M."/>
        </authorList>
    </citation>
    <scope>NUCLEOTIDE SEQUENCE [LARGE SCALE GENOMIC DNA]</scope>
    <source>
        <strain evidence="9 10">DSM 104836</strain>
    </source>
</reference>
<comment type="subcellular location">
    <subcellularLocation>
        <location evidence="1 7">Cell membrane</location>
        <topology evidence="1 7">Multi-pass membrane protein</topology>
    </subcellularLocation>
</comment>
<dbReference type="Proteomes" id="UP000295696">
    <property type="component" value="Unassembled WGS sequence"/>
</dbReference>
<proteinExistence type="inferred from homology"/>
<dbReference type="SUPFAM" id="SSF161098">
    <property type="entry name" value="MetI-like"/>
    <property type="match status" value="1"/>
</dbReference>
<feature type="transmembrane region" description="Helical" evidence="7">
    <location>
        <begin position="182"/>
        <end position="200"/>
    </location>
</feature>
<feature type="transmembrane region" description="Helical" evidence="7">
    <location>
        <begin position="142"/>
        <end position="162"/>
    </location>
</feature>
<dbReference type="InterPro" id="IPR000515">
    <property type="entry name" value="MetI-like"/>
</dbReference>
<keyword evidence="10" id="KW-1185">Reference proteome</keyword>
<comment type="similarity">
    <text evidence="7">Belongs to the binding-protein-dependent transport system permease family.</text>
</comment>
<accession>A0A4R3JB44</accession>
<dbReference type="RefSeq" id="WP_165907522.1">
    <property type="nucleotide sequence ID" value="NZ_SLZU01000007.1"/>
</dbReference>
<evidence type="ECO:0000256" key="1">
    <source>
        <dbReference type="ARBA" id="ARBA00004651"/>
    </source>
</evidence>
<feature type="transmembrane region" description="Helical" evidence="7">
    <location>
        <begin position="12"/>
        <end position="30"/>
    </location>
</feature>
<feature type="transmembrane region" description="Helical" evidence="7">
    <location>
        <begin position="281"/>
        <end position="307"/>
    </location>
</feature>
<evidence type="ECO:0000256" key="6">
    <source>
        <dbReference type="ARBA" id="ARBA00023136"/>
    </source>
</evidence>
<sequence length="315" mass="34430">MTRYIFSRALSAIPVLFVVSLVTFLLMWLVPGDVASHIAGPDATEAELEAIRQRLQLDQPLHVQALHWYANLLRGDLGQSYLLHRPVLDAVVERLPVTLSLACMSLVLAVSFGVLLGVLAATKHDTWVDQVTMTGALLGLSLPDFWFGLVLIFFFAVGMGWFPTGGYTPFAESPLGWLRSMTLPAVTLAITQMGVIARMVRSSMLEQLGQDYIRTARAKGMPRGLVVFKHALRNALIPVITLVGIMTGLLLGGTVVIEVVYSLPGVGRLIIGAIQSRDYPIVQGGLLMTAAIFVFVNIAVDILYTIVDPRVRHDR</sequence>
<dbReference type="Pfam" id="PF00528">
    <property type="entry name" value="BPD_transp_1"/>
    <property type="match status" value="1"/>
</dbReference>
<name>A0A4R3JB44_9RHOB</name>
<evidence type="ECO:0000256" key="5">
    <source>
        <dbReference type="ARBA" id="ARBA00022989"/>
    </source>
</evidence>
<evidence type="ECO:0000256" key="2">
    <source>
        <dbReference type="ARBA" id="ARBA00022448"/>
    </source>
</evidence>
<evidence type="ECO:0000313" key="9">
    <source>
        <dbReference type="EMBL" id="TCS63239.1"/>
    </source>
</evidence>
<keyword evidence="2 7" id="KW-0813">Transport</keyword>
<dbReference type="PANTHER" id="PTHR43163:SF6">
    <property type="entry name" value="DIPEPTIDE TRANSPORT SYSTEM PERMEASE PROTEIN DPPB-RELATED"/>
    <property type="match status" value="1"/>
</dbReference>
<dbReference type="GO" id="GO:0071916">
    <property type="term" value="F:dipeptide transmembrane transporter activity"/>
    <property type="evidence" value="ECO:0007669"/>
    <property type="project" value="TreeGrafter"/>
</dbReference>
<organism evidence="9 10">
    <name type="scientific">Primorskyibacter sedentarius</name>
    <dbReference type="NCBI Taxonomy" id="745311"/>
    <lineage>
        <taxon>Bacteria</taxon>
        <taxon>Pseudomonadati</taxon>
        <taxon>Pseudomonadota</taxon>
        <taxon>Alphaproteobacteria</taxon>
        <taxon>Rhodobacterales</taxon>
        <taxon>Roseobacteraceae</taxon>
        <taxon>Primorskyibacter</taxon>
    </lineage>
</organism>
<comment type="caution">
    <text evidence="9">The sequence shown here is derived from an EMBL/GenBank/DDBJ whole genome shotgun (WGS) entry which is preliminary data.</text>
</comment>
<dbReference type="CDD" id="cd06261">
    <property type="entry name" value="TM_PBP2"/>
    <property type="match status" value="1"/>
</dbReference>
<evidence type="ECO:0000256" key="4">
    <source>
        <dbReference type="ARBA" id="ARBA00022692"/>
    </source>
</evidence>
<feature type="domain" description="ABC transmembrane type-1" evidence="8">
    <location>
        <begin position="95"/>
        <end position="304"/>
    </location>
</feature>
<feature type="transmembrane region" description="Helical" evidence="7">
    <location>
        <begin position="235"/>
        <end position="261"/>
    </location>
</feature>
<dbReference type="PANTHER" id="PTHR43163">
    <property type="entry name" value="DIPEPTIDE TRANSPORT SYSTEM PERMEASE PROTEIN DPPB-RELATED"/>
    <property type="match status" value="1"/>
</dbReference>
<feature type="transmembrane region" description="Helical" evidence="7">
    <location>
        <begin position="97"/>
        <end position="121"/>
    </location>
</feature>
<dbReference type="Pfam" id="PF19300">
    <property type="entry name" value="BPD_transp_1_N"/>
    <property type="match status" value="1"/>
</dbReference>
<evidence type="ECO:0000313" key="10">
    <source>
        <dbReference type="Proteomes" id="UP000295696"/>
    </source>
</evidence>
<dbReference type="EMBL" id="SLZU01000007">
    <property type="protein sequence ID" value="TCS63239.1"/>
    <property type="molecule type" value="Genomic_DNA"/>
</dbReference>
<protein>
    <submittedName>
        <fullName evidence="9">Peptide/nickel transport system permease protein</fullName>
    </submittedName>
</protein>
<gene>
    <name evidence="9" type="ORF">EDD52_10772</name>
</gene>
<keyword evidence="5 7" id="KW-1133">Transmembrane helix</keyword>
<keyword evidence="4 7" id="KW-0812">Transmembrane</keyword>
<dbReference type="AlphaFoldDB" id="A0A4R3JB44"/>
<dbReference type="Gene3D" id="1.10.3720.10">
    <property type="entry name" value="MetI-like"/>
    <property type="match status" value="1"/>
</dbReference>
<dbReference type="InterPro" id="IPR035906">
    <property type="entry name" value="MetI-like_sf"/>
</dbReference>